<comment type="caution">
    <text evidence="7">The sequence shown here is derived from an EMBL/GenBank/DDBJ whole genome shotgun (WGS) entry which is preliminary data.</text>
</comment>
<evidence type="ECO:0008006" key="11">
    <source>
        <dbReference type="Google" id="ProtNLM"/>
    </source>
</evidence>
<evidence type="ECO:0000256" key="5">
    <source>
        <dbReference type="ARBA" id="ARBA00023136"/>
    </source>
</evidence>
<evidence type="ECO:0000256" key="6">
    <source>
        <dbReference type="ARBA" id="ARBA00023157"/>
    </source>
</evidence>
<evidence type="ECO:0000256" key="3">
    <source>
        <dbReference type="ARBA" id="ARBA00022737"/>
    </source>
</evidence>
<keyword evidence="10" id="KW-1185">Reference proteome</keyword>
<evidence type="ECO:0000313" key="9">
    <source>
        <dbReference type="Proteomes" id="UP000663854"/>
    </source>
</evidence>
<dbReference type="SMART" id="SM00192">
    <property type="entry name" value="LDLa"/>
    <property type="match status" value="5"/>
</dbReference>
<evidence type="ECO:0000256" key="2">
    <source>
        <dbReference type="ARBA" id="ARBA00022692"/>
    </source>
</evidence>
<evidence type="ECO:0000313" key="7">
    <source>
        <dbReference type="EMBL" id="CAF1385469.1"/>
    </source>
</evidence>
<keyword evidence="2" id="KW-0812">Transmembrane</keyword>
<sequence>MYRCENSSKCISKQRLLDGIHDCPFDDDETFNRSCSLSDTRQRFRCAHNGNEKCFASLIVQDGKIDCKYGEDEIDKNQEMIKKHIYFQTICDGKTELLPVLIDGQNETDETLCHNWPCNNTYSRCDQFWLCNDGADEVNCPTSTCPALHHECVFPNDTSKVSCLPITKAHNGVIDCLGGTDERGRYRESSWPFIRHDFHCWNSTKSIDVNDLCNRKKNCPFNDDEIFCKKFGFEGFPHCMFSKPTLVGVEEFLCSFGDDIRRDQKVFLKLHNVPTYPLQLTTNETPTTSSIRIKSRSTEENPTFRASFFEQRQCNLGIPVSLRVTNNASLLYCLCPPSYYGDICQYQNQRIRKVFTVCGKNQIDEYRLNYNEYNPSDIRGASFMYESICMKFKNETEFNLK</sequence>
<name>A0A815JWL2_9BILA</name>
<accession>A0A815JWL2</accession>
<keyword evidence="3" id="KW-0677">Repeat</keyword>
<organism evidence="7 9">
    <name type="scientific">Rotaria sordida</name>
    <dbReference type="NCBI Taxonomy" id="392033"/>
    <lineage>
        <taxon>Eukaryota</taxon>
        <taxon>Metazoa</taxon>
        <taxon>Spiralia</taxon>
        <taxon>Gnathifera</taxon>
        <taxon>Rotifera</taxon>
        <taxon>Eurotatoria</taxon>
        <taxon>Bdelloidea</taxon>
        <taxon>Philodinida</taxon>
        <taxon>Philodinidae</taxon>
        <taxon>Rotaria</taxon>
    </lineage>
</organism>
<comment type="subcellular location">
    <subcellularLocation>
        <location evidence="1">Membrane</location>
        <topology evidence="1">Single-pass membrane protein</topology>
    </subcellularLocation>
</comment>
<dbReference type="PRINTS" id="PR00261">
    <property type="entry name" value="LDLRECEPTOR"/>
</dbReference>
<evidence type="ECO:0000313" key="8">
    <source>
        <dbReference type="EMBL" id="CAF1618019.1"/>
    </source>
</evidence>
<dbReference type="InterPro" id="IPR002172">
    <property type="entry name" value="LDrepeatLR_classA_rpt"/>
</dbReference>
<keyword evidence="5" id="KW-0472">Membrane</keyword>
<keyword evidence="4" id="KW-1133">Transmembrane helix</keyword>
<dbReference type="GO" id="GO:0005886">
    <property type="term" value="C:plasma membrane"/>
    <property type="evidence" value="ECO:0007669"/>
    <property type="project" value="TreeGrafter"/>
</dbReference>
<dbReference type="Proteomes" id="UP000663854">
    <property type="component" value="Unassembled WGS sequence"/>
</dbReference>
<dbReference type="EMBL" id="CAJNOL010006445">
    <property type="protein sequence ID" value="CAF1618019.1"/>
    <property type="molecule type" value="Genomic_DNA"/>
</dbReference>
<gene>
    <name evidence="8" type="ORF">JXQ802_LOCUS50230</name>
    <name evidence="7" type="ORF">PYM288_LOCUS34072</name>
</gene>
<dbReference type="AlphaFoldDB" id="A0A815JWL2"/>
<dbReference type="EMBL" id="CAJNOH010004971">
    <property type="protein sequence ID" value="CAF1385469.1"/>
    <property type="molecule type" value="Genomic_DNA"/>
</dbReference>
<evidence type="ECO:0000256" key="1">
    <source>
        <dbReference type="ARBA" id="ARBA00004167"/>
    </source>
</evidence>
<proteinExistence type="predicted"/>
<evidence type="ECO:0000256" key="4">
    <source>
        <dbReference type="ARBA" id="ARBA00022989"/>
    </source>
</evidence>
<dbReference type="PANTHER" id="PTHR24270">
    <property type="entry name" value="LOW-DENSITY LIPOPROTEIN RECEPTOR-RELATED"/>
    <property type="match status" value="1"/>
</dbReference>
<reference evidence="7" key="1">
    <citation type="submission" date="2021-02" db="EMBL/GenBank/DDBJ databases">
        <authorList>
            <person name="Nowell W R."/>
        </authorList>
    </citation>
    <scope>NUCLEOTIDE SEQUENCE</scope>
</reference>
<protein>
    <recommendedName>
        <fullName evidence="11">EGF-like domain-containing protein</fullName>
    </recommendedName>
</protein>
<keyword evidence="6" id="KW-1015">Disulfide bond</keyword>
<evidence type="ECO:0000313" key="10">
    <source>
        <dbReference type="Proteomes" id="UP000663870"/>
    </source>
</evidence>
<dbReference type="InterPro" id="IPR050685">
    <property type="entry name" value="LDLR"/>
</dbReference>
<dbReference type="Proteomes" id="UP000663870">
    <property type="component" value="Unassembled WGS sequence"/>
</dbReference>